<name>A0AAX3YI53_RHOOP</name>
<feature type="region of interest" description="Disordered" evidence="1">
    <location>
        <begin position="158"/>
        <end position="216"/>
    </location>
</feature>
<evidence type="ECO:0000256" key="1">
    <source>
        <dbReference type="SAM" id="MobiDB-lite"/>
    </source>
</evidence>
<evidence type="ECO:0000313" key="5">
    <source>
        <dbReference type="Proteomes" id="UP001066327"/>
    </source>
</evidence>
<feature type="transmembrane region" description="Helical" evidence="2">
    <location>
        <begin position="21"/>
        <end position="43"/>
    </location>
</feature>
<sequence length="216" mass="22671">MNFDSPGPAPRPSRRRVWLRVLGGMVSPVLVAVTVGVGTFAYASTAAESDTGGQMEFRRALTIPPLAPGVARPELGTPTVTRHADVAGRAGSARANPRCPSSPHTGDPARFSLLGPPSPPMISPPMKGIIMIRTTMTALAAVALVFGAASVTQTAAAHPACNSSYEGTTNDEYDPDPDFTGTTNDEYDPDPEYSGTSNREYDPDPEFHGSTDPCQV</sequence>
<dbReference type="Proteomes" id="UP001066327">
    <property type="component" value="Unassembled WGS sequence"/>
</dbReference>
<dbReference type="AlphaFoldDB" id="A0AAX3YI53"/>
<evidence type="ECO:0000256" key="2">
    <source>
        <dbReference type="SAM" id="Phobius"/>
    </source>
</evidence>
<dbReference type="EMBL" id="JAPWIS010000016">
    <property type="protein sequence ID" value="MCZ4587461.1"/>
    <property type="molecule type" value="Genomic_DNA"/>
</dbReference>
<dbReference type="Proteomes" id="UP001231166">
    <property type="component" value="Chromosome"/>
</dbReference>
<evidence type="ECO:0000313" key="4">
    <source>
        <dbReference type="EMBL" id="WLF49152.1"/>
    </source>
</evidence>
<accession>A0AAX3YI53</accession>
<reference evidence="3" key="1">
    <citation type="submission" date="2022-12" db="EMBL/GenBank/DDBJ databases">
        <authorList>
            <person name="Krivoruchko A.V."/>
            <person name="Elkin A."/>
        </authorList>
    </citation>
    <scope>NUCLEOTIDE SEQUENCE</scope>
    <source>
        <strain evidence="3">IEGM 249</strain>
    </source>
</reference>
<keyword evidence="2" id="KW-0812">Transmembrane</keyword>
<keyword evidence="2" id="KW-0472">Membrane</keyword>
<organism evidence="4 6">
    <name type="scientific">Rhodococcus opacus</name>
    <name type="common">Nocardia opaca</name>
    <dbReference type="NCBI Taxonomy" id="37919"/>
    <lineage>
        <taxon>Bacteria</taxon>
        <taxon>Bacillati</taxon>
        <taxon>Actinomycetota</taxon>
        <taxon>Actinomycetes</taxon>
        <taxon>Mycobacteriales</taxon>
        <taxon>Nocardiaceae</taxon>
        <taxon>Rhodococcus</taxon>
    </lineage>
</organism>
<dbReference type="EMBL" id="CP130953">
    <property type="protein sequence ID" value="WLF49152.1"/>
    <property type="molecule type" value="Genomic_DNA"/>
</dbReference>
<feature type="compositionally biased region" description="Basic and acidic residues" evidence="1">
    <location>
        <begin position="199"/>
        <end position="209"/>
    </location>
</feature>
<keyword evidence="5" id="KW-1185">Reference proteome</keyword>
<dbReference type="RefSeq" id="WP_269591847.1">
    <property type="nucleotide sequence ID" value="NZ_CP130953.1"/>
</dbReference>
<evidence type="ECO:0000313" key="6">
    <source>
        <dbReference type="Proteomes" id="UP001231166"/>
    </source>
</evidence>
<evidence type="ECO:0000313" key="3">
    <source>
        <dbReference type="EMBL" id="MCZ4587461.1"/>
    </source>
</evidence>
<feature type="compositionally biased region" description="Polar residues" evidence="1">
    <location>
        <begin position="158"/>
        <end position="168"/>
    </location>
</feature>
<gene>
    <name evidence="3" type="ORF">O4328_27885</name>
    <name evidence="4" type="ORF">Q5707_09255</name>
</gene>
<feature type="region of interest" description="Disordered" evidence="1">
    <location>
        <begin position="88"/>
        <end position="112"/>
    </location>
</feature>
<protein>
    <submittedName>
        <fullName evidence="4">Uncharacterized protein</fullName>
    </submittedName>
</protein>
<keyword evidence="2" id="KW-1133">Transmembrane helix</keyword>
<proteinExistence type="predicted"/>
<reference evidence="4" key="2">
    <citation type="submission" date="2023-07" db="EMBL/GenBank/DDBJ databases">
        <title>Genomic analysis of Rhodococcus opacus VOC-14 with glycol ethers degradation activity.</title>
        <authorList>
            <person name="Narkevich D.A."/>
            <person name="Hlushen A.M."/>
            <person name="Akhremchuk A.E."/>
            <person name="Sikolenko M.A."/>
            <person name="Valentovich L.N."/>
        </authorList>
    </citation>
    <scope>NUCLEOTIDE SEQUENCE</scope>
    <source>
        <strain evidence="4">VOC-14</strain>
    </source>
</reference>
<feature type="transmembrane region" description="Helical" evidence="2">
    <location>
        <begin position="128"/>
        <end position="149"/>
    </location>
</feature>